<protein>
    <submittedName>
        <fullName evidence="2">Uncharacterized protein</fullName>
    </submittedName>
</protein>
<evidence type="ECO:0000313" key="2">
    <source>
        <dbReference type="EMBL" id="MQS36714.1"/>
    </source>
</evidence>
<dbReference type="RefSeq" id="WP_194292519.1">
    <property type="nucleotide sequence ID" value="NZ_VDEQ01000142.1"/>
</dbReference>
<evidence type="ECO:0000256" key="1">
    <source>
        <dbReference type="SAM" id="MobiDB-lite"/>
    </source>
</evidence>
<name>A0ABW9NV00_9ACTN</name>
<keyword evidence="3" id="KW-1185">Reference proteome</keyword>
<evidence type="ECO:0000313" key="3">
    <source>
        <dbReference type="Proteomes" id="UP000460558"/>
    </source>
</evidence>
<feature type="region of interest" description="Disordered" evidence="1">
    <location>
        <begin position="77"/>
        <end position="96"/>
    </location>
</feature>
<proteinExistence type="predicted"/>
<dbReference type="EMBL" id="VDEQ01000142">
    <property type="protein sequence ID" value="MQS36714.1"/>
    <property type="molecule type" value="Genomic_DNA"/>
</dbReference>
<organism evidence="2 3">
    <name type="scientific">Streptomyces katsurahamanus</name>
    <dbReference type="NCBI Taxonomy" id="2577098"/>
    <lineage>
        <taxon>Bacteria</taxon>
        <taxon>Bacillati</taxon>
        <taxon>Actinomycetota</taxon>
        <taxon>Actinomycetes</taxon>
        <taxon>Kitasatosporales</taxon>
        <taxon>Streptomycetaceae</taxon>
        <taxon>Streptomyces</taxon>
    </lineage>
</organism>
<reference evidence="2 3" key="1">
    <citation type="submission" date="2019-06" db="EMBL/GenBank/DDBJ databases">
        <title>Comparative genomics and metabolomics analyses of clavulanic acid producing Streptomyces species provides insight into specialized metabolism and evolution of beta-lactam biosynthetic gene clusters.</title>
        <authorList>
            <person name="Moore M.A."/>
            <person name="Cruz-Morales P."/>
            <person name="Barona Gomez F."/>
            <person name="Kapil T."/>
        </authorList>
    </citation>
    <scope>NUCLEOTIDE SEQUENCE [LARGE SCALE GENOMIC DNA]</scope>
    <source>
        <strain evidence="2 3">T-272</strain>
    </source>
</reference>
<dbReference type="Proteomes" id="UP000460558">
    <property type="component" value="Unassembled WGS sequence"/>
</dbReference>
<sequence length="96" mass="10615">MEDSATPTWTVYVDGQPVRIPATIETVRAALVPERRAEFDAEIARTPGLQLAQVLAMWALPPAVWDQIEADFSRLEAGDHSGFHPQEDRFTAPDVA</sequence>
<accession>A0ABW9NV00</accession>
<gene>
    <name evidence="2" type="ORF">FFZ77_14160</name>
</gene>
<comment type="caution">
    <text evidence="2">The sequence shown here is derived from an EMBL/GenBank/DDBJ whole genome shotgun (WGS) entry which is preliminary data.</text>
</comment>